<reference evidence="1 2" key="1">
    <citation type="submission" date="2015-01" db="EMBL/GenBank/DDBJ databases">
        <title>Genome sequencing of Jeotgalibacillus soli.</title>
        <authorList>
            <person name="Goh K.M."/>
            <person name="Chan K.-G."/>
            <person name="Yaakop A.S."/>
            <person name="Ee R."/>
            <person name="Gan H.M."/>
            <person name="Chan C.S."/>
        </authorList>
    </citation>
    <scope>NUCLEOTIDE SEQUENCE [LARGE SCALE GENOMIC DNA]</scope>
    <source>
        <strain evidence="1 2">P9</strain>
    </source>
</reference>
<protein>
    <submittedName>
        <fullName evidence="1">Uncharacterized protein</fullName>
    </submittedName>
</protein>
<gene>
    <name evidence="1" type="ORF">KP78_03680</name>
</gene>
<dbReference type="AlphaFoldDB" id="A0A0C2W7L8"/>
<dbReference type="Proteomes" id="UP000031938">
    <property type="component" value="Unassembled WGS sequence"/>
</dbReference>
<comment type="caution">
    <text evidence="1">The sequence shown here is derived from an EMBL/GenBank/DDBJ whole genome shotgun (WGS) entry which is preliminary data.</text>
</comment>
<dbReference type="STRING" id="889306.KP78_03680"/>
<dbReference type="EMBL" id="JXRP01000006">
    <property type="protein sequence ID" value="KIL51998.1"/>
    <property type="molecule type" value="Genomic_DNA"/>
</dbReference>
<evidence type="ECO:0000313" key="2">
    <source>
        <dbReference type="Proteomes" id="UP000031938"/>
    </source>
</evidence>
<dbReference type="PATRIC" id="fig|889306.3.peg.370"/>
<dbReference type="RefSeq" id="WP_041085771.1">
    <property type="nucleotide sequence ID" value="NZ_JXRP01000006.1"/>
</dbReference>
<name>A0A0C2W7L8_9BACL</name>
<dbReference type="OrthoDB" id="2732603at2"/>
<keyword evidence="2" id="KW-1185">Reference proteome</keyword>
<evidence type="ECO:0000313" key="1">
    <source>
        <dbReference type="EMBL" id="KIL51998.1"/>
    </source>
</evidence>
<organism evidence="1 2">
    <name type="scientific">Jeotgalibacillus soli</name>
    <dbReference type="NCBI Taxonomy" id="889306"/>
    <lineage>
        <taxon>Bacteria</taxon>
        <taxon>Bacillati</taxon>
        <taxon>Bacillota</taxon>
        <taxon>Bacilli</taxon>
        <taxon>Bacillales</taxon>
        <taxon>Caryophanaceae</taxon>
        <taxon>Jeotgalibacillus</taxon>
    </lineage>
</organism>
<accession>A0A0C2W7L8</accession>
<sequence length="253" mass="29630">MKTGLRLDEYTKDLWEKRESEIKKIDPFYETAEKLSSPPGSWSSEIIRIFSEYKELANLLSVIEAIPDQKKSLILMNFFKMKRYQPVVVYSHVGEELESTTGRVSTAGRDFVLLTTINNRIWIPYHTIHSTNIPSGVPVYSNTHQYVIYDNNLKEKLLTNFGEVVSKRDVLIQQFFDETLRTNLRSWVGLWVKVETAEKTLYGKIIGTSDHELSVSLLDHKEEVDLRHIRKIVSTRFLPRLSLLRKKFFRELF</sequence>
<proteinExistence type="predicted"/>